<evidence type="ECO:0000313" key="2">
    <source>
        <dbReference type="EMBL" id="MES5149591.1"/>
    </source>
</evidence>
<keyword evidence="1" id="KW-1133">Transmembrane helix</keyword>
<dbReference type="Proteomes" id="UP001434419">
    <property type="component" value="Unassembled WGS sequence"/>
</dbReference>
<comment type="caution">
    <text evidence="2">The sequence shown here is derived from an EMBL/GenBank/DDBJ whole genome shotgun (WGS) entry which is preliminary data.</text>
</comment>
<keyword evidence="3" id="KW-1185">Reference proteome</keyword>
<organism evidence="2 3">
    <name type="scientific">Lactobacillus crispatus</name>
    <dbReference type="NCBI Taxonomy" id="47770"/>
    <lineage>
        <taxon>Bacteria</taxon>
        <taxon>Bacillati</taxon>
        <taxon>Bacillota</taxon>
        <taxon>Bacilli</taxon>
        <taxon>Lactobacillales</taxon>
        <taxon>Lactobacillaceae</taxon>
        <taxon>Lactobacillus</taxon>
    </lineage>
</organism>
<reference evidence="2" key="1">
    <citation type="submission" date="2024-06" db="EMBL/GenBank/DDBJ databases">
        <title>Vaginal Lactobacillus fatty acid response mechanisms reveal a metabolite-targeted strategy for bacterial vaginosis treatment.</title>
        <authorList>
            <person name="Zhu M."/>
            <person name="Blainey P.C."/>
            <person name="Bloom S.M."/>
            <person name="Kwon D.S."/>
        </authorList>
    </citation>
    <scope>NUCLEOTIDE SEQUENCE</scope>
    <source>
        <strain evidence="2">194_F1_1</strain>
    </source>
</reference>
<keyword evidence="1" id="KW-0812">Transmembrane</keyword>
<name>A0ABV2B8M8_9LACO</name>
<gene>
    <name evidence="2" type="ORF">ABVC42_06580</name>
</gene>
<accession>A0ABV2B8M8</accession>
<evidence type="ECO:0000313" key="3">
    <source>
        <dbReference type="Proteomes" id="UP001434419"/>
    </source>
</evidence>
<keyword evidence="1" id="KW-0472">Membrane</keyword>
<dbReference type="RefSeq" id="WP_005725973.1">
    <property type="nucleotide sequence ID" value="NZ_CP033426.1"/>
</dbReference>
<sequence length="45" mass="4917">MNTISKHKANKFDKSFVGWMLVTQVVVIAVSAYLVSTGFFAALPV</sequence>
<protein>
    <submittedName>
        <fullName evidence="2">Uncharacterized protein</fullName>
    </submittedName>
</protein>
<feature type="transmembrane region" description="Helical" evidence="1">
    <location>
        <begin position="21"/>
        <end position="43"/>
    </location>
</feature>
<dbReference type="EMBL" id="JBETVU010000012">
    <property type="protein sequence ID" value="MES5149591.1"/>
    <property type="molecule type" value="Genomic_DNA"/>
</dbReference>
<evidence type="ECO:0000256" key="1">
    <source>
        <dbReference type="SAM" id="Phobius"/>
    </source>
</evidence>
<proteinExistence type="predicted"/>